<dbReference type="PROSITE" id="PS50104">
    <property type="entry name" value="TIR"/>
    <property type="match status" value="1"/>
</dbReference>
<dbReference type="SUPFAM" id="SSF52949">
    <property type="entry name" value="Macro domain-like"/>
    <property type="match status" value="1"/>
</dbReference>
<dbReference type="InterPro" id="IPR002589">
    <property type="entry name" value="Macro_dom"/>
</dbReference>
<dbReference type="GO" id="GO:0007165">
    <property type="term" value="P:signal transduction"/>
    <property type="evidence" value="ECO:0007669"/>
    <property type="project" value="InterPro"/>
</dbReference>
<dbReference type="InterPro" id="IPR052056">
    <property type="entry name" value="Mono-ARTD/PARP"/>
</dbReference>
<dbReference type="InterPro" id="IPR043472">
    <property type="entry name" value="Macro_dom-like"/>
</dbReference>
<reference evidence="6" key="1">
    <citation type="submission" date="2021-08" db="EMBL/GenBank/DDBJ databases">
        <title>Prevotella lacticifex sp. nov., isolated from rumen of cow.</title>
        <authorList>
            <person name="Shinkai T."/>
            <person name="Ikeyama N."/>
            <person name="Kumagai M."/>
            <person name="Ohmori H."/>
            <person name="Sakamoto M."/>
            <person name="Ohkuma M."/>
            <person name="Mitsumori M."/>
        </authorList>
    </citation>
    <scope>NUCLEOTIDE SEQUENCE</scope>
    <source>
        <strain evidence="6">JCM 8259</strain>
    </source>
</reference>
<dbReference type="GO" id="GO:0005737">
    <property type="term" value="C:cytoplasm"/>
    <property type="evidence" value="ECO:0007669"/>
    <property type="project" value="TreeGrafter"/>
</dbReference>
<proteinExistence type="predicted"/>
<evidence type="ECO:0000256" key="2">
    <source>
        <dbReference type="ARBA" id="ARBA00022679"/>
    </source>
</evidence>
<dbReference type="GO" id="GO:0016757">
    <property type="term" value="F:glycosyltransferase activity"/>
    <property type="evidence" value="ECO:0007669"/>
    <property type="project" value="UniProtKB-KW"/>
</dbReference>
<dbReference type="Pfam" id="PF01661">
    <property type="entry name" value="Macro"/>
    <property type="match status" value="1"/>
</dbReference>
<dbReference type="SUPFAM" id="SSF52200">
    <property type="entry name" value="Toll/Interleukin receptor TIR domain"/>
    <property type="match status" value="1"/>
</dbReference>
<dbReference type="GO" id="GO:0003714">
    <property type="term" value="F:transcription corepressor activity"/>
    <property type="evidence" value="ECO:0007669"/>
    <property type="project" value="TreeGrafter"/>
</dbReference>
<dbReference type="InterPro" id="IPR000157">
    <property type="entry name" value="TIR_dom"/>
</dbReference>
<name>A0AA37I283_XYLRU</name>
<dbReference type="EMBL" id="BPTT01000001">
    <property type="protein sequence ID" value="GJG32753.1"/>
    <property type="molecule type" value="Genomic_DNA"/>
</dbReference>
<evidence type="ECO:0000313" key="7">
    <source>
        <dbReference type="Proteomes" id="UP000887097"/>
    </source>
</evidence>
<keyword evidence="3" id="KW-0520">NAD</keyword>
<evidence type="ECO:0000259" key="5">
    <source>
        <dbReference type="PROSITE" id="PS51154"/>
    </source>
</evidence>
<keyword evidence="1" id="KW-0328">Glycosyltransferase</keyword>
<evidence type="ECO:0008006" key="8">
    <source>
        <dbReference type="Google" id="ProtNLM"/>
    </source>
</evidence>
<organism evidence="6 7">
    <name type="scientific">Xylanibacter ruminicola</name>
    <name type="common">Prevotella ruminicola</name>
    <dbReference type="NCBI Taxonomy" id="839"/>
    <lineage>
        <taxon>Bacteria</taxon>
        <taxon>Pseudomonadati</taxon>
        <taxon>Bacteroidota</taxon>
        <taxon>Bacteroidia</taxon>
        <taxon>Bacteroidales</taxon>
        <taxon>Prevotellaceae</taxon>
        <taxon>Xylanibacter</taxon>
    </lineage>
</organism>
<dbReference type="PROSITE" id="PS51154">
    <property type="entry name" value="MACRO"/>
    <property type="match status" value="1"/>
</dbReference>
<evidence type="ECO:0000259" key="4">
    <source>
        <dbReference type="PROSITE" id="PS50104"/>
    </source>
</evidence>
<dbReference type="InterPro" id="IPR035897">
    <property type="entry name" value="Toll_tir_struct_dom_sf"/>
</dbReference>
<evidence type="ECO:0000256" key="1">
    <source>
        <dbReference type="ARBA" id="ARBA00022676"/>
    </source>
</evidence>
<dbReference type="GO" id="GO:0010629">
    <property type="term" value="P:negative regulation of gene expression"/>
    <property type="evidence" value="ECO:0007669"/>
    <property type="project" value="TreeGrafter"/>
</dbReference>
<dbReference type="AlphaFoldDB" id="A0AA37I283"/>
<dbReference type="Gene3D" id="3.40.50.10140">
    <property type="entry name" value="Toll/interleukin-1 receptor homology (TIR) domain"/>
    <property type="match status" value="1"/>
</dbReference>
<dbReference type="Gene3D" id="3.40.220.10">
    <property type="entry name" value="Leucine Aminopeptidase, subunit E, domain 1"/>
    <property type="match status" value="1"/>
</dbReference>
<feature type="domain" description="Macro" evidence="5">
    <location>
        <begin position="2"/>
        <end position="200"/>
    </location>
</feature>
<gene>
    <name evidence="6" type="ORF">PRMUPPPA20_08620</name>
</gene>
<evidence type="ECO:0000313" key="6">
    <source>
        <dbReference type="EMBL" id="GJG32753.1"/>
    </source>
</evidence>
<keyword evidence="2" id="KW-0808">Transferase</keyword>
<feature type="domain" description="TIR" evidence="4">
    <location>
        <begin position="228"/>
        <end position="353"/>
    </location>
</feature>
<evidence type="ECO:0000256" key="3">
    <source>
        <dbReference type="ARBA" id="ARBA00023027"/>
    </source>
</evidence>
<accession>A0AA37I283</accession>
<dbReference type="PANTHER" id="PTHR14453">
    <property type="entry name" value="PARP/ZINC FINGER CCCH TYPE DOMAIN CONTAINING PROTEIN"/>
    <property type="match status" value="1"/>
</dbReference>
<dbReference type="SMART" id="SM00506">
    <property type="entry name" value="A1pp"/>
    <property type="match status" value="1"/>
</dbReference>
<dbReference type="Pfam" id="PF13676">
    <property type="entry name" value="TIR_2"/>
    <property type="match status" value="1"/>
</dbReference>
<protein>
    <recommendedName>
        <fullName evidence="8">O-acetyl-ADP-ribose deacetylase (Regulator of RNase III), contains Macro domain</fullName>
    </recommendedName>
</protein>
<dbReference type="PANTHER" id="PTHR14453:SF67">
    <property type="entry name" value="POLY [ADP-RIBOSE] POLYMERASE"/>
    <property type="match status" value="1"/>
</dbReference>
<dbReference type="Proteomes" id="UP000887097">
    <property type="component" value="Unassembled WGS sequence"/>
</dbReference>
<sequence length="360" mass="40865">MEKESRTYKYNASSVTIKFGDITKSTSEVIVSSDDTLLTMSGGVSMAISHAGGKNIQEDAQKQLPATIGNVVVSCAGELSQKHIFHCLTIDDKYLSETWAGLNVPNADKVNNIVRSCIDRCFQLVHALQISSIAFPIIGSGSAHMPYKTVVEIMADELFNQLQKTNRPIEVEVYIYSILDMSAFDIFEIFAFKSAIANFIKEQENNSVEYDRKPIELSQEDLAYYKNPDHEVFISYKREESEKAFAVKDLIEKWGIKTWIDKNGIFSSYDFKEVIEKAIENTRVVIFMSSEQANKSVYVKNEVKYAITCKKNIIPIMLDHSPFGDGLRMDLVNVNQIDYSIQPEFEKELKTSLDYILRTQ</sequence>
<comment type="caution">
    <text evidence="6">The sequence shown here is derived from an EMBL/GenBank/DDBJ whole genome shotgun (WGS) entry which is preliminary data.</text>
</comment>